<dbReference type="EMBL" id="JBBPBN010000001">
    <property type="protein sequence ID" value="KAK9046029.1"/>
    <property type="molecule type" value="Genomic_DNA"/>
</dbReference>
<accession>A0ABR2U8V4</accession>
<dbReference type="PANTHER" id="PTHR33223:SF11">
    <property type="entry name" value="ELEMENT PROTEIN, PUTATIVE-RELATED"/>
    <property type="match status" value="1"/>
</dbReference>
<evidence type="ECO:0000313" key="3">
    <source>
        <dbReference type="EMBL" id="KAK9046029.1"/>
    </source>
</evidence>
<dbReference type="CDD" id="cd00303">
    <property type="entry name" value="retropepsin_like"/>
    <property type="match status" value="1"/>
</dbReference>
<feature type="region of interest" description="Disordered" evidence="1">
    <location>
        <begin position="1"/>
        <end position="64"/>
    </location>
</feature>
<feature type="domain" description="Retrotransposon gag" evidence="2">
    <location>
        <begin position="150"/>
        <end position="242"/>
    </location>
</feature>
<feature type="compositionally biased region" description="Polar residues" evidence="1">
    <location>
        <begin position="377"/>
        <end position="386"/>
    </location>
</feature>
<gene>
    <name evidence="3" type="ORF">V6N11_051931</name>
</gene>
<protein>
    <recommendedName>
        <fullName evidence="2">Retrotransposon gag domain-containing protein</fullName>
    </recommendedName>
</protein>
<dbReference type="Proteomes" id="UP001396334">
    <property type="component" value="Unassembled WGS sequence"/>
</dbReference>
<evidence type="ECO:0000256" key="1">
    <source>
        <dbReference type="SAM" id="MobiDB-lite"/>
    </source>
</evidence>
<feature type="region of interest" description="Disordered" evidence="1">
    <location>
        <begin position="377"/>
        <end position="452"/>
    </location>
</feature>
<feature type="compositionally biased region" description="Basic and acidic residues" evidence="1">
    <location>
        <begin position="409"/>
        <end position="426"/>
    </location>
</feature>
<dbReference type="InterPro" id="IPR005162">
    <property type="entry name" value="Retrotrans_gag_dom"/>
</dbReference>
<dbReference type="InterPro" id="IPR021109">
    <property type="entry name" value="Peptidase_aspartic_dom_sf"/>
</dbReference>
<organism evidence="3 4">
    <name type="scientific">Hibiscus sabdariffa</name>
    <name type="common">roselle</name>
    <dbReference type="NCBI Taxonomy" id="183260"/>
    <lineage>
        <taxon>Eukaryota</taxon>
        <taxon>Viridiplantae</taxon>
        <taxon>Streptophyta</taxon>
        <taxon>Embryophyta</taxon>
        <taxon>Tracheophyta</taxon>
        <taxon>Spermatophyta</taxon>
        <taxon>Magnoliopsida</taxon>
        <taxon>eudicotyledons</taxon>
        <taxon>Gunneridae</taxon>
        <taxon>Pentapetalae</taxon>
        <taxon>rosids</taxon>
        <taxon>malvids</taxon>
        <taxon>Malvales</taxon>
        <taxon>Malvaceae</taxon>
        <taxon>Malvoideae</taxon>
        <taxon>Hibiscus</taxon>
    </lineage>
</organism>
<keyword evidence="4" id="KW-1185">Reference proteome</keyword>
<feature type="region of interest" description="Disordered" evidence="1">
    <location>
        <begin position="276"/>
        <end position="336"/>
    </location>
</feature>
<dbReference type="PANTHER" id="PTHR33223">
    <property type="entry name" value="CCHC-TYPE DOMAIN-CONTAINING PROTEIN"/>
    <property type="match status" value="1"/>
</dbReference>
<evidence type="ECO:0000259" key="2">
    <source>
        <dbReference type="Pfam" id="PF03732"/>
    </source>
</evidence>
<evidence type="ECO:0000313" key="4">
    <source>
        <dbReference type="Proteomes" id="UP001396334"/>
    </source>
</evidence>
<feature type="compositionally biased region" description="Low complexity" evidence="1">
    <location>
        <begin position="298"/>
        <end position="307"/>
    </location>
</feature>
<name>A0ABR2U8V4_9ROSI</name>
<feature type="compositionally biased region" description="Basic residues" evidence="1">
    <location>
        <begin position="21"/>
        <end position="35"/>
    </location>
</feature>
<sequence>MTRSNPGNHVEFDPEIEANARRTHGKTLREKKKQRERANSERTASSTNEESTDSTHHPTNPTPVTEVTHAPMANQTIRELAAAPTVQQPLCIMFPQGETPFQLKTGLIHLLPTFHGLPSESPHKHLTEFHLVCSSMKPQGVSEDQIKLCAFPFSLSGIAKEWLFYLPPNSITTWTELNNKFLDRFFSAAKASEIRRSILGIKQKYEESLYEYWERYKKLCASCPQHGLSDQTLVQYFYEGLLPMEMKIIDAASEKSRPFRACGICTLADHPTDSCPSLQDESVNALGNFPGPPPRPYNPYSNSYNPGWRDHPNLSYAPKPTYQPRPPQPQSSNKPSVETLLERLMQPQEQYQTRTDSRIQEIENQMNQLTKTLVESQGKLPSQTEPNPKENISAITLRSGTIVEPSVQKQKEKPSNSGSHEGDATTKGKVPTVESEPSPYAEPPPFPSRFLKKDKQAKEKDILDIFRKVELNIPLLEVIRKIPRNQKGDVSLENMMPLSVYNTLSADPLKETRITVQLADRSTIYPEGVLENVLVQVNELIFPADFYIIDMKSDRTDNSPEILLGRPFLSTANVKIEVRSGLLTFECNGETVKFNVYKAMRYPEDIENVNYVDMFDPVIHEFVETNFVDKSCREYDDFDNEFGEFEPNYLVNYVLSKELYMSPKTKLLPSVLQDPQIELKEFPKHLKYAFLGDNGTLPVIVSNKLSEREESELISVLRNHKEAMGGQSPTSKV</sequence>
<proteinExistence type="predicted"/>
<reference evidence="3 4" key="1">
    <citation type="journal article" date="2024" name="G3 (Bethesda)">
        <title>Genome assembly of Hibiscus sabdariffa L. provides insights into metabolisms of medicinal natural products.</title>
        <authorList>
            <person name="Kim T."/>
        </authorList>
    </citation>
    <scope>NUCLEOTIDE SEQUENCE [LARGE SCALE GENOMIC DNA]</scope>
    <source>
        <strain evidence="3">TK-2024</strain>
        <tissue evidence="3">Old leaves</tissue>
    </source>
</reference>
<dbReference type="Gene3D" id="2.40.70.10">
    <property type="entry name" value="Acid Proteases"/>
    <property type="match status" value="1"/>
</dbReference>
<comment type="caution">
    <text evidence="3">The sequence shown here is derived from an EMBL/GenBank/DDBJ whole genome shotgun (WGS) entry which is preliminary data.</text>
</comment>
<dbReference type="Pfam" id="PF03732">
    <property type="entry name" value="Retrotrans_gag"/>
    <property type="match status" value="1"/>
</dbReference>